<dbReference type="Proteomes" id="UP000326877">
    <property type="component" value="Unassembled WGS sequence"/>
</dbReference>
<accession>A0A5N7CF60</accession>
<organism evidence="1">
    <name type="scientific">Petromyces alliaceus</name>
    <name type="common">Aspergillus alliaceus</name>
    <dbReference type="NCBI Taxonomy" id="209559"/>
    <lineage>
        <taxon>Eukaryota</taxon>
        <taxon>Fungi</taxon>
        <taxon>Dikarya</taxon>
        <taxon>Ascomycota</taxon>
        <taxon>Pezizomycotina</taxon>
        <taxon>Eurotiomycetes</taxon>
        <taxon>Eurotiomycetidae</taxon>
        <taxon>Eurotiales</taxon>
        <taxon>Aspergillaceae</taxon>
        <taxon>Aspergillus</taxon>
        <taxon>Aspergillus subgen. Circumdati</taxon>
    </lineage>
</organism>
<protein>
    <submittedName>
        <fullName evidence="1">Uncharacterized protein</fullName>
    </submittedName>
</protein>
<proteinExistence type="predicted"/>
<gene>
    <name evidence="1" type="ORF">BDV23DRAFT_50880</name>
</gene>
<name>A0A5N7CF60_PETAA</name>
<dbReference type="EMBL" id="ML735234">
    <property type="protein sequence ID" value="KAE8392800.1"/>
    <property type="molecule type" value="Genomic_DNA"/>
</dbReference>
<dbReference type="AlphaFoldDB" id="A0A5N7CF60"/>
<reference evidence="1" key="1">
    <citation type="submission" date="2019-04" db="EMBL/GenBank/DDBJ databases">
        <title>Friends and foes A comparative genomics studyof 23 Aspergillus species from section Flavi.</title>
        <authorList>
            <consortium name="DOE Joint Genome Institute"/>
            <person name="Kjaerbolling I."/>
            <person name="Vesth T."/>
            <person name="Frisvad J.C."/>
            <person name="Nybo J.L."/>
            <person name="Theobald S."/>
            <person name="Kildgaard S."/>
            <person name="Isbrandt T."/>
            <person name="Kuo A."/>
            <person name="Sato A."/>
            <person name="Lyhne E.K."/>
            <person name="Kogle M.E."/>
            <person name="Wiebenga A."/>
            <person name="Kun R.S."/>
            <person name="Lubbers R.J."/>
            <person name="Makela M.R."/>
            <person name="Barry K."/>
            <person name="Chovatia M."/>
            <person name="Clum A."/>
            <person name="Daum C."/>
            <person name="Haridas S."/>
            <person name="He G."/>
            <person name="LaButti K."/>
            <person name="Lipzen A."/>
            <person name="Mondo S."/>
            <person name="Riley R."/>
            <person name="Salamov A."/>
            <person name="Simmons B.A."/>
            <person name="Magnuson J.K."/>
            <person name="Henrissat B."/>
            <person name="Mortensen U.H."/>
            <person name="Larsen T.O."/>
            <person name="Devries R.P."/>
            <person name="Grigoriev I.V."/>
            <person name="Machida M."/>
            <person name="Baker S.E."/>
            <person name="Andersen M.R."/>
        </authorList>
    </citation>
    <scope>NUCLEOTIDE SEQUENCE [LARGE SCALE GENOMIC DNA]</scope>
    <source>
        <strain evidence="1">IBT 14317</strain>
    </source>
</reference>
<evidence type="ECO:0000313" key="1">
    <source>
        <dbReference type="EMBL" id="KAE8392800.1"/>
    </source>
</evidence>
<sequence>MFLFPVTVPNLHPISNSFFFLHPPTPRCPAPACRSVRGCLRPDPVRRHNKETFALLVTARRQRRQTTLFAGQETGETVGHILSMLAPFYTATSHLGDRCYHTTAYWIRSSGSSYHDQSYHVSSISIEMHELIYAFGKAELDARAYNGSILARLCST</sequence>